<proteinExistence type="predicted"/>
<dbReference type="AlphaFoldDB" id="A0A182NX13"/>
<evidence type="ECO:0000313" key="2">
    <source>
        <dbReference type="Proteomes" id="UP000075884"/>
    </source>
</evidence>
<accession>A0A182NX13</accession>
<sequence length="18" mass="2119">MVHIKSNPIRNRIDPVET</sequence>
<organism evidence="1 2">
    <name type="scientific">Anopheles dirus</name>
    <dbReference type="NCBI Taxonomy" id="7168"/>
    <lineage>
        <taxon>Eukaryota</taxon>
        <taxon>Metazoa</taxon>
        <taxon>Ecdysozoa</taxon>
        <taxon>Arthropoda</taxon>
        <taxon>Hexapoda</taxon>
        <taxon>Insecta</taxon>
        <taxon>Pterygota</taxon>
        <taxon>Neoptera</taxon>
        <taxon>Endopterygota</taxon>
        <taxon>Diptera</taxon>
        <taxon>Nematocera</taxon>
        <taxon>Culicoidea</taxon>
        <taxon>Culicidae</taxon>
        <taxon>Anophelinae</taxon>
        <taxon>Anopheles</taxon>
    </lineage>
</organism>
<dbReference type="VEuPathDB" id="VectorBase:ADIR014410"/>
<name>A0A182NX13_9DIPT</name>
<dbReference type="Proteomes" id="UP000075884">
    <property type="component" value="Unassembled WGS sequence"/>
</dbReference>
<reference evidence="2" key="1">
    <citation type="submission" date="2013-03" db="EMBL/GenBank/DDBJ databases">
        <title>The Genome Sequence of Anopheles dirus WRAIR2.</title>
        <authorList>
            <consortium name="The Broad Institute Genomics Platform"/>
            <person name="Neafsey D.E."/>
            <person name="Walton C."/>
            <person name="Walker B."/>
            <person name="Young S.K."/>
            <person name="Zeng Q."/>
            <person name="Gargeya S."/>
            <person name="Fitzgerald M."/>
            <person name="Haas B."/>
            <person name="Abouelleil A."/>
            <person name="Allen A.W."/>
            <person name="Alvarado L."/>
            <person name="Arachchi H.M."/>
            <person name="Berlin A.M."/>
            <person name="Chapman S.B."/>
            <person name="Gainer-Dewar J."/>
            <person name="Goldberg J."/>
            <person name="Griggs A."/>
            <person name="Gujja S."/>
            <person name="Hansen M."/>
            <person name="Howarth C."/>
            <person name="Imamovic A."/>
            <person name="Ireland A."/>
            <person name="Larimer J."/>
            <person name="McCowan C."/>
            <person name="Murphy C."/>
            <person name="Pearson M."/>
            <person name="Poon T.W."/>
            <person name="Priest M."/>
            <person name="Roberts A."/>
            <person name="Saif S."/>
            <person name="Shea T."/>
            <person name="Sisk P."/>
            <person name="Sykes S."/>
            <person name="Wortman J."/>
            <person name="Nusbaum C."/>
            <person name="Birren B."/>
        </authorList>
    </citation>
    <scope>NUCLEOTIDE SEQUENCE [LARGE SCALE GENOMIC DNA]</scope>
    <source>
        <strain evidence="2">WRAIR2</strain>
    </source>
</reference>
<evidence type="ECO:0000313" key="1">
    <source>
        <dbReference type="EnsemblMetazoa" id="ADIR014410-PA"/>
    </source>
</evidence>
<dbReference type="EnsemblMetazoa" id="ADIR014410-RA">
    <property type="protein sequence ID" value="ADIR014410-PA"/>
    <property type="gene ID" value="ADIR014410"/>
</dbReference>
<keyword evidence="2" id="KW-1185">Reference proteome</keyword>
<reference evidence="1" key="2">
    <citation type="submission" date="2020-05" db="UniProtKB">
        <authorList>
            <consortium name="EnsemblMetazoa"/>
        </authorList>
    </citation>
    <scope>IDENTIFICATION</scope>
    <source>
        <strain evidence="1">WRAIR2</strain>
    </source>
</reference>
<protein>
    <submittedName>
        <fullName evidence="1">Uncharacterized protein</fullName>
    </submittedName>
</protein>